<dbReference type="OrthoDB" id="3483941at2"/>
<dbReference type="Proteomes" id="UP000294513">
    <property type="component" value="Unassembled WGS sequence"/>
</dbReference>
<organism evidence="2 3">
    <name type="scientific">Actinomadura rubrisoli</name>
    <dbReference type="NCBI Taxonomy" id="2530368"/>
    <lineage>
        <taxon>Bacteria</taxon>
        <taxon>Bacillati</taxon>
        <taxon>Actinomycetota</taxon>
        <taxon>Actinomycetes</taxon>
        <taxon>Streptosporangiales</taxon>
        <taxon>Thermomonosporaceae</taxon>
        <taxon>Actinomadura</taxon>
    </lineage>
</organism>
<evidence type="ECO:0000256" key="1">
    <source>
        <dbReference type="SAM" id="MobiDB-lite"/>
    </source>
</evidence>
<reference evidence="2 3" key="1">
    <citation type="submission" date="2019-03" db="EMBL/GenBank/DDBJ databases">
        <title>Draft genome sequences of novel Actinobacteria.</title>
        <authorList>
            <person name="Sahin N."/>
            <person name="Ay H."/>
            <person name="Saygin H."/>
        </authorList>
    </citation>
    <scope>NUCLEOTIDE SEQUENCE [LARGE SCALE GENOMIC DNA]</scope>
    <source>
        <strain evidence="2 3">H3C3</strain>
    </source>
</reference>
<feature type="region of interest" description="Disordered" evidence="1">
    <location>
        <begin position="246"/>
        <end position="268"/>
    </location>
</feature>
<name>A0A4R5B3M8_9ACTN</name>
<sequence>MTWFKVDDSFYDHPKVFDLPDSAVALWTRAGCWSARNLTDGVVPARLPARLCDDHEAAVRALVDSGLWERTRGGYRFHDWDQYQPSKDEVTAERGKKSIGGRIGNHRRWHVDRGKFDPECVHCQREHVSDKRSDSDRTVREGGESEANRPVPTRPDPSRRDGGSVGESSSASRRPRENDDDPKTTTTREQTIDRLIVDVLADITGRTVDSGHAAKVRGQLLDGRQVANPMAYVAKALRERPTDFLPAQAPPAIRDAPFLDREPAPDQDQINARGRAAVEEARRAALAAKTAAQAEPEGAET</sequence>
<dbReference type="RefSeq" id="WP_131899089.1">
    <property type="nucleotide sequence ID" value="NZ_SMKU01000199.1"/>
</dbReference>
<dbReference type="AlphaFoldDB" id="A0A4R5B3M8"/>
<protein>
    <submittedName>
        <fullName evidence="2">Uncharacterized protein</fullName>
    </submittedName>
</protein>
<accession>A0A4R5B3M8</accession>
<proteinExistence type="predicted"/>
<gene>
    <name evidence="2" type="ORF">E1298_29785</name>
</gene>
<keyword evidence="3" id="KW-1185">Reference proteome</keyword>
<dbReference type="EMBL" id="SMKU01000199">
    <property type="protein sequence ID" value="TDD77722.1"/>
    <property type="molecule type" value="Genomic_DNA"/>
</dbReference>
<feature type="compositionally biased region" description="Basic and acidic residues" evidence="1">
    <location>
        <begin position="126"/>
        <end position="147"/>
    </location>
</feature>
<comment type="caution">
    <text evidence="2">The sequence shown here is derived from an EMBL/GenBank/DDBJ whole genome shotgun (WGS) entry which is preliminary data.</text>
</comment>
<evidence type="ECO:0000313" key="2">
    <source>
        <dbReference type="EMBL" id="TDD77722.1"/>
    </source>
</evidence>
<evidence type="ECO:0000313" key="3">
    <source>
        <dbReference type="Proteomes" id="UP000294513"/>
    </source>
</evidence>
<feature type="region of interest" description="Disordered" evidence="1">
    <location>
        <begin position="126"/>
        <end position="190"/>
    </location>
</feature>
<feature type="compositionally biased region" description="Basic and acidic residues" evidence="1">
    <location>
        <begin position="174"/>
        <end position="183"/>
    </location>
</feature>